<comment type="similarity">
    <text evidence="1">Belongs to the methyltransferase superfamily.</text>
</comment>
<dbReference type="SUPFAM" id="SSF53335">
    <property type="entry name" value="S-adenosyl-L-methionine-dependent methyltransferases"/>
    <property type="match status" value="1"/>
</dbReference>
<evidence type="ECO:0000313" key="6">
    <source>
        <dbReference type="Proteomes" id="UP000479692"/>
    </source>
</evidence>
<proteinExistence type="inferred from homology"/>
<dbReference type="EMBL" id="WOXT01000001">
    <property type="protein sequence ID" value="MUV13782.1"/>
    <property type="molecule type" value="Genomic_DNA"/>
</dbReference>
<dbReference type="RefSeq" id="WP_156640991.1">
    <property type="nucleotide sequence ID" value="NZ_WOXT01000001.1"/>
</dbReference>
<organism evidence="5 6">
    <name type="scientific">Noviluteimonas gilva</name>
    <dbReference type="NCBI Taxonomy" id="2682097"/>
    <lineage>
        <taxon>Bacteria</taxon>
        <taxon>Pseudomonadati</taxon>
        <taxon>Pseudomonadota</taxon>
        <taxon>Gammaproteobacteria</taxon>
        <taxon>Lysobacterales</taxon>
        <taxon>Lysobacteraceae</taxon>
        <taxon>Noviluteimonas</taxon>
    </lineage>
</organism>
<dbReference type="PANTHER" id="PTHR44942:SF4">
    <property type="entry name" value="METHYLTRANSFERASE TYPE 11 DOMAIN-CONTAINING PROTEIN"/>
    <property type="match status" value="1"/>
</dbReference>
<dbReference type="InterPro" id="IPR029063">
    <property type="entry name" value="SAM-dependent_MTases_sf"/>
</dbReference>
<evidence type="ECO:0000256" key="1">
    <source>
        <dbReference type="ARBA" id="ARBA00008361"/>
    </source>
</evidence>
<feature type="domain" description="Methyltransferase type 11" evidence="4">
    <location>
        <begin position="48"/>
        <end position="135"/>
    </location>
</feature>
<dbReference type="AlphaFoldDB" id="A0A7C9M332"/>
<dbReference type="Proteomes" id="UP000479692">
    <property type="component" value="Unassembled WGS sequence"/>
</dbReference>
<keyword evidence="3 5" id="KW-0808">Transferase</keyword>
<dbReference type="Gene3D" id="3.40.50.150">
    <property type="entry name" value="Vaccinia Virus protein VP39"/>
    <property type="match status" value="1"/>
</dbReference>
<evidence type="ECO:0000313" key="5">
    <source>
        <dbReference type="EMBL" id="MUV13782.1"/>
    </source>
</evidence>
<dbReference type="InterPro" id="IPR051052">
    <property type="entry name" value="Diverse_substrate_MTase"/>
</dbReference>
<sequence length="256" mass="28576">MNDGLQEPAFHDHFSAVAAQYAQARPEYPAELFGWIESIVLVHGLAWEPGCGSGQATRDLAPVFDRILATDPSAAQIAQAHGPSNVTFRVEPGEATTLGDGTADAICVAQALHWFDQPRFFAECARVLKPGGVLLAWGYQNLIAPDGMEAVLKQFSDVIEPYWPPEREMIDDAYRDFAFPFDWIETPVFELRAEWNLARMLGYFSSYSATKRYIDAHGTDPVAAHAPAIAKAWGDPEQTRLLRWPMFVHARRKLED</sequence>
<reference evidence="5 6" key="1">
    <citation type="submission" date="2019-12" db="EMBL/GenBank/DDBJ databases">
        <authorList>
            <person name="Xu J."/>
        </authorList>
    </citation>
    <scope>NUCLEOTIDE SEQUENCE [LARGE SCALE GENOMIC DNA]</scope>
    <source>
        <strain evidence="5 6">HX-5-24</strain>
    </source>
</reference>
<keyword evidence="6" id="KW-1185">Reference proteome</keyword>
<dbReference type="GO" id="GO:0008757">
    <property type="term" value="F:S-adenosylmethionine-dependent methyltransferase activity"/>
    <property type="evidence" value="ECO:0007669"/>
    <property type="project" value="InterPro"/>
</dbReference>
<accession>A0A7C9M332</accession>
<gene>
    <name evidence="5" type="ORF">GN331_06110</name>
</gene>
<comment type="caution">
    <text evidence="5">The sequence shown here is derived from an EMBL/GenBank/DDBJ whole genome shotgun (WGS) entry which is preliminary data.</text>
</comment>
<protein>
    <submittedName>
        <fullName evidence="5">Methyltransferase domain-containing protein</fullName>
    </submittedName>
</protein>
<dbReference type="CDD" id="cd02440">
    <property type="entry name" value="AdoMet_MTases"/>
    <property type="match status" value="1"/>
</dbReference>
<evidence type="ECO:0000259" key="4">
    <source>
        <dbReference type="Pfam" id="PF08241"/>
    </source>
</evidence>
<dbReference type="PANTHER" id="PTHR44942">
    <property type="entry name" value="METHYLTRANSF_11 DOMAIN-CONTAINING PROTEIN"/>
    <property type="match status" value="1"/>
</dbReference>
<dbReference type="Pfam" id="PF08241">
    <property type="entry name" value="Methyltransf_11"/>
    <property type="match status" value="1"/>
</dbReference>
<evidence type="ECO:0000256" key="3">
    <source>
        <dbReference type="ARBA" id="ARBA00022679"/>
    </source>
</evidence>
<dbReference type="GO" id="GO:0032259">
    <property type="term" value="P:methylation"/>
    <property type="evidence" value="ECO:0007669"/>
    <property type="project" value="UniProtKB-KW"/>
</dbReference>
<keyword evidence="2 5" id="KW-0489">Methyltransferase</keyword>
<dbReference type="InterPro" id="IPR013216">
    <property type="entry name" value="Methyltransf_11"/>
</dbReference>
<name>A0A7C9M332_9GAMM</name>
<evidence type="ECO:0000256" key="2">
    <source>
        <dbReference type="ARBA" id="ARBA00022603"/>
    </source>
</evidence>